<dbReference type="STRING" id="1802270.A3C07_04740"/>
<protein>
    <submittedName>
        <fullName evidence="1">Uncharacterized protein</fullName>
    </submittedName>
</protein>
<reference evidence="1 2" key="1">
    <citation type="journal article" date="2016" name="Nat. Commun.">
        <title>Thousands of microbial genomes shed light on interconnected biogeochemical processes in an aquifer system.</title>
        <authorList>
            <person name="Anantharaman K."/>
            <person name="Brown C.T."/>
            <person name="Hug L.A."/>
            <person name="Sharon I."/>
            <person name="Castelle C.J."/>
            <person name="Probst A.J."/>
            <person name="Thomas B.C."/>
            <person name="Singh A."/>
            <person name="Wilkins M.J."/>
            <person name="Karaoz U."/>
            <person name="Brodie E.L."/>
            <person name="Williams K.H."/>
            <person name="Hubbard S.S."/>
            <person name="Banfield J.F."/>
        </authorList>
    </citation>
    <scope>NUCLEOTIDE SEQUENCE [LARGE SCALE GENOMIC DNA]</scope>
</reference>
<gene>
    <name evidence="1" type="ORF">A3C07_04740</name>
</gene>
<evidence type="ECO:0000313" key="2">
    <source>
        <dbReference type="Proteomes" id="UP000179023"/>
    </source>
</evidence>
<comment type="caution">
    <text evidence="1">The sequence shown here is derived from an EMBL/GenBank/DDBJ whole genome shotgun (WGS) entry which is preliminary data.</text>
</comment>
<organism evidence="1 2">
    <name type="scientific">Candidatus Sungbacteria bacterium RIFCSPHIGHO2_02_FULL_47_11</name>
    <dbReference type="NCBI Taxonomy" id="1802270"/>
    <lineage>
        <taxon>Bacteria</taxon>
        <taxon>Candidatus Sungiibacteriota</taxon>
    </lineage>
</organism>
<sequence>MTYLALVAGVLLLVISVPLFLYFNKPETCFDGLQNGNELGIDCGGACEKLCESQVADLLVHWSRFAKAGEGLYDVAAFVQNPNAMGGAENVAYIFKLYDKDNLLIAERRGKTFINPNEQFALFEGAIETGARIPARAFFEFIEMPHWVDVSFRKPDLFITKKQLVMNGVKPEVRATLENRSLSDFEDIVLTSFLIDDNENVVGISKTELGLVKQNSTRDVTFLFPEQLAKTPARVDVFFRVNLVSARQ</sequence>
<dbReference type="Proteomes" id="UP000179023">
    <property type="component" value="Unassembled WGS sequence"/>
</dbReference>
<evidence type="ECO:0000313" key="1">
    <source>
        <dbReference type="EMBL" id="OGZ98872.1"/>
    </source>
</evidence>
<dbReference type="AlphaFoldDB" id="A0A1G2KHE2"/>
<accession>A0A1G2KHE2</accession>
<dbReference type="EMBL" id="MHQI01000054">
    <property type="protein sequence ID" value="OGZ98872.1"/>
    <property type="molecule type" value="Genomic_DNA"/>
</dbReference>
<name>A0A1G2KHE2_9BACT</name>
<proteinExistence type="predicted"/>